<gene>
    <name evidence="1" type="ORF">RU87_GL000510</name>
</gene>
<reference evidence="1 2" key="1">
    <citation type="submission" date="2014-12" db="EMBL/GenBank/DDBJ databases">
        <title>Draft genome sequences of 10 type strains of Lactococcus.</title>
        <authorList>
            <person name="Sun Z."/>
            <person name="Zhong Z."/>
            <person name="Liu W."/>
            <person name="Zhang W."/>
            <person name="Zhang H."/>
        </authorList>
    </citation>
    <scope>NUCLEOTIDE SEQUENCE [LARGE SCALE GENOMIC DNA]</scope>
    <source>
        <strain evidence="1 2">DSM 20686</strain>
    </source>
</reference>
<accession>A0A2A5RWJ5</accession>
<proteinExistence type="predicted"/>
<evidence type="ECO:0000313" key="2">
    <source>
        <dbReference type="Proteomes" id="UP000242246"/>
    </source>
</evidence>
<dbReference type="RefSeq" id="WP_269447769.1">
    <property type="nucleotide sequence ID" value="NZ_JXJX01000013.1"/>
</dbReference>
<keyword evidence="2" id="KW-1185">Reference proteome</keyword>
<evidence type="ECO:0000313" key="1">
    <source>
        <dbReference type="EMBL" id="PCS05593.1"/>
    </source>
</evidence>
<sequence>MEKVAFTVSQEINNFIVAVLRVLGTRENPAIVAAITELYKIVS</sequence>
<organism evidence="1 2">
    <name type="scientific">Pseudolactococcus plantarum</name>
    <dbReference type="NCBI Taxonomy" id="1365"/>
    <lineage>
        <taxon>Bacteria</taxon>
        <taxon>Bacillati</taxon>
        <taxon>Bacillota</taxon>
        <taxon>Bacilli</taxon>
        <taxon>Lactobacillales</taxon>
        <taxon>Streptococcaceae</taxon>
        <taxon>Pseudolactococcus</taxon>
    </lineage>
</organism>
<dbReference type="AlphaFoldDB" id="A0A2A5RWJ5"/>
<dbReference type="Proteomes" id="UP000242246">
    <property type="component" value="Unassembled WGS sequence"/>
</dbReference>
<dbReference type="EMBL" id="JXJX01000013">
    <property type="protein sequence ID" value="PCS05593.1"/>
    <property type="molecule type" value="Genomic_DNA"/>
</dbReference>
<protein>
    <submittedName>
        <fullName evidence="1">Uncharacterized protein</fullName>
    </submittedName>
</protein>
<comment type="caution">
    <text evidence="1">The sequence shown here is derived from an EMBL/GenBank/DDBJ whole genome shotgun (WGS) entry which is preliminary data.</text>
</comment>
<name>A0A2A5RWJ5_9LACT</name>